<sequence>MNHRPPGSTPMPQQFQDALFGTRVVSTTQFGMKDAFLLIDDDQRRVCLELHADFSPAGALNFPYFSITSCYWQAIKRKQDDLMPTVAVRT</sequence>
<dbReference type="EMBL" id="CP117454">
    <property type="protein sequence ID" value="WLG87812.1"/>
    <property type="molecule type" value="Genomic_DNA"/>
</dbReference>
<organism evidence="1 2">
    <name type="scientific">Pseudomonas cucumis</name>
    <dbReference type="NCBI Taxonomy" id="2954082"/>
    <lineage>
        <taxon>Bacteria</taxon>
        <taxon>Pseudomonadati</taxon>
        <taxon>Pseudomonadota</taxon>
        <taxon>Gammaproteobacteria</taxon>
        <taxon>Pseudomonadales</taxon>
        <taxon>Pseudomonadaceae</taxon>
        <taxon>Pseudomonas</taxon>
    </lineage>
</organism>
<keyword evidence="2" id="KW-1185">Reference proteome</keyword>
<accession>A0ABY9F4G7</accession>
<evidence type="ECO:0000313" key="1">
    <source>
        <dbReference type="EMBL" id="WLG87812.1"/>
    </source>
</evidence>
<reference evidence="1 2" key="1">
    <citation type="submission" date="2023-02" db="EMBL/GenBank/DDBJ databases">
        <title>Evolution of Hrp T3SS in non-pathogenic Pseudomonas fluorescens.</title>
        <authorList>
            <person name="Liao K."/>
            <person name="Wei H."/>
            <person name="Gu Y."/>
        </authorList>
    </citation>
    <scope>NUCLEOTIDE SEQUENCE [LARGE SCALE GENOMIC DNA]</scope>
    <source>
        <strain evidence="1 2">FP1935</strain>
    </source>
</reference>
<gene>
    <name evidence="1" type="ORF">PSH97_05880</name>
</gene>
<proteinExistence type="predicted"/>
<dbReference type="RefSeq" id="WP_305449891.1">
    <property type="nucleotide sequence ID" value="NZ_CP117454.1"/>
</dbReference>
<name>A0ABY9F4G7_9PSED</name>
<evidence type="ECO:0000313" key="2">
    <source>
        <dbReference type="Proteomes" id="UP001239418"/>
    </source>
</evidence>
<protein>
    <submittedName>
        <fullName evidence="1">Uncharacterized protein</fullName>
    </submittedName>
</protein>
<dbReference type="Proteomes" id="UP001239418">
    <property type="component" value="Chromosome"/>
</dbReference>